<dbReference type="Proteomes" id="UP001056012">
    <property type="component" value="Chromosome 5"/>
</dbReference>
<evidence type="ECO:0000313" key="1">
    <source>
        <dbReference type="EMBL" id="USP79370.1"/>
    </source>
</evidence>
<protein>
    <submittedName>
        <fullName evidence="1">Uncharacterized protein</fullName>
    </submittedName>
</protein>
<dbReference type="VEuPathDB" id="FungiDB:yc1106_06644"/>
<gene>
    <name evidence="1" type="ORF">yc1106_06644</name>
</gene>
<dbReference type="OrthoDB" id="2608216at2759"/>
<accession>A0A9Q8ZCU4</accession>
<evidence type="ECO:0000313" key="2">
    <source>
        <dbReference type="Proteomes" id="UP001056012"/>
    </source>
</evidence>
<reference evidence="1" key="1">
    <citation type="submission" date="2021-12" db="EMBL/GenBank/DDBJ databases">
        <title>Curvularia clavata genome.</title>
        <authorList>
            <person name="Cao Y."/>
        </authorList>
    </citation>
    <scope>NUCLEOTIDE SEQUENCE</scope>
    <source>
        <strain evidence="1">Yc1106</strain>
    </source>
</reference>
<sequence length="338" mass="37662">MCQKFQNTSTLGRLFEVQGAAPAEPADSDEEETQLRHALAASVIAYIWRTYKLPIVPPDSSNEVQGRRLAYRLTREQKACLEEMQDLTGYSPEEEAAHAARSIELGGSHGDSNSEDEPLDAEDAEALQDQVLAFMLALLDYKLASSEYESGLISGMAVLGVSTDRAWLDPLMYTPKQSAIVSISRMLVLYQAHKERNTQINKLVVGGYSEDTASTTAATHFELVQDMCYRFMALTDYNGQPTPMDAILRLRAFSFKIRYTTNAEGVVDWVGDTLLYRQIQFSMAQLRTMVHGIIASTRQDMLKQLLLLQLDSEGEVVPETTPCPAIYWDKLVDNAAAQ</sequence>
<name>A0A9Q8ZCU4_CURCL</name>
<dbReference type="AlphaFoldDB" id="A0A9Q8ZCU4"/>
<keyword evidence="2" id="KW-1185">Reference proteome</keyword>
<organism evidence="1 2">
    <name type="scientific">Curvularia clavata</name>
    <dbReference type="NCBI Taxonomy" id="95742"/>
    <lineage>
        <taxon>Eukaryota</taxon>
        <taxon>Fungi</taxon>
        <taxon>Dikarya</taxon>
        <taxon>Ascomycota</taxon>
        <taxon>Pezizomycotina</taxon>
        <taxon>Dothideomycetes</taxon>
        <taxon>Pleosporomycetidae</taxon>
        <taxon>Pleosporales</taxon>
        <taxon>Pleosporineae</taxon>
        <taxon>Pleosporaceae</taxon>
        <taxon>Curvularia</taxon>
    </lineage>
</organism>
<proteinExistence type="predicted"/>
<dbReference type="EMBL" id="CP089278">
    <property type="protein sequence ID" value="USP79370.1"/>
    <property type="molecule type" value="Genomic_DNA"/>
</dbReference>